<dbReference type="EMBL" id="KV425606">
    <property type="protein sequence ID" value="KZT21499.1"/>
    <property type="molecule type" value="Genomic_DNA"/>
</dbReference>
<feature type="non-terminal residue" evidence="1">
    <location>
        <position position="75"/>
    </location>
</feature>
<sequence length="75" mass="8160">MQAQRTTQVQNASVRDSQESFVDLSELRACLNDIASTLAGGPNLRSPEEEVRLLNLKDMQNALDEIEASVAGNEA</sequence>
<organism evidence="1 2">
    <name type="scientific">Neolentinus lepideus HHB14362 ss-1</name>
    <dbReference type="NCBI Taxonomy" id="1314782"/>
    <lineage>
        <taxon>Eukaryota</taxon>
        <taxon>Fungi</taxon>
        <taxon>Dikarya</taxon>
        <taxon>Basidiomycota</taxon>
        <taxon>Agaricomycotina</taxon>
        <taxon>Agaricomycetes</taxon>
        <taxon>Gloeophyllales</taxon>
        <taxon>Gloeophyllaceae</taxon>
        <taxon>Neolentinus</taxon>
    </lineage>
</organism>
<dbReference type="Proteomes" id="UP000076761">
    <property type="component" value="Unassembled WGS sequence"/>
</dbReference>
<gene>
    <name evidence="1" type="ORF">NEOLEDRAFT_1139369</name>
</gene>
<dbReference type="AlphaFoldDB" id="A0A165PU28"/>
<keyword evidence="2" id="KW-1185">Reference proteome</keyword>
<protein>
    <submittedName>
        <fullName evidence="1">Uncharacterized protein</fullName>
    </submittedName>
</protein>
<reference evidence="1 2" key="1">
    <citation type="journal article" date="2016" name="Mol. Biol. Evol.">
        <title>Comparative Genomics of Early-Diverging Mushroom-Forming Fungi Provides Insights into the Origins of Lignocellulose Decay Capabilities.</title>
        <authorList>
            <person name="Nagy L.G."/>
            <person name="Riley R."/>
            <person name="Tritt A."/>
            <person name="Adam C."/>
            <person name="Daum C."/>
            <person name="Floudas D."/>
            <person name="Sun H."/>
            <person name="Yadav J.S."/>
            <person name="Pangilinan J."/>
            <person name="Larsson K.H."/>
            <person name="Matsuura K."/>
            <person name="Barry K."/>
            <person name="Labutti K."/>
            <person name="Kuo R."/>
            <person name="Ohm R.A."/>
            <person name="Bhattacharya S.S."/>
            <person name="Shirouzu T."/>
            <person name="Yoshinaga Y."/>
            <person name="Martin F.M."/>
            <person name="Grigoriev I.V."/>
            <person name="Hibbett D.S."/>
        </authorList>
    </citation>
    <scope>NUCLEOTIDE SEQUENCE [LARGE SCALE GENOMIC DNA]</scope>
    <source>
        <strain evidence="1 2">HHB14362 ss-1</strain>
    </source>
</reference>
<evidence type="ECO:0000313" key="2">
    <source>
        <dbReference type="Proteomes" id="UP000076761"/>
    </source>
</evidence>
<accession>A0A165PU28</accession>
<name>A0A165PU28_9AGAM</name>
<proteinExistence type="predicted"/>
<dbReference type="InParanoid" id="A0A165PU28"/>
<evidence type="ECO:0000313" key="1">
    <source>
        <dbReference type="EMBL" id="KZT21499.1"/>
    </source>
</evidence>